<keyword evidence="5 10" id="KW-0315">Glutamine amidotransferase</keyword>
<dbReference type="PROSITE" id="PS51273">
    <property type="entry name" value="GATASE_TYPE_1"/>
    <property type="match status" value="1"/>
</dbReference>
<dbReference type="NCBIfam" id="TIGR01855">
    <property type="entry name" value="IMP_synth_hisH"/>
    <property type="match status" value="1"/>
</dbReference>
<dbReference type="Pfam" id="PF00117">
    <property type="entry name" value="GATase"/>
    <property type="match status" value="1"/>
</dbReference>
<evidence type="ECO:0000256" key="11">
    <source>
        <dbReference type="PIRSR" id="PIRSR000495-1"/>
    </source>
</evidence>
<comment type="caution">
    <text evidence="13">The sequence shown here is derived from an EMBL/GenBank/DDBJ whole genome shotgun (WGS) entry which is preliminary data.</text>
</comment>
<dbReference type="InterPro" id="IPR017926">
    <property type="entry name" value="GATASE"/>
</dbReference>
<dbReference type="PANTHER" id="PTHR42701:SF1">
    <property type="entry name" value="IMIDAZOLE GLYCEROL PHOSPHATE SYNTHASE SUBUNIT HISH"/>
    <property type="match status" value="1"/>
</dbReference>
<evidence type="ECO:0000256" key="7">
    <source>
        <dbReference type="ARBA" id="ARBA00023239"/>
    </source>
</evidence>
<keyword evidence="4 10" id="KW-0378">Hydrolase</keyword>
<comment type="function">
    <text evidence="10">IGPS catalyzes the conversion of PRFAR and glutamine to IGP, AICAR and glutamate. The HisH subunit catalyzes the hydrolysis of glutamine to glutamate and ammonia as part of the synthesis of IGP and AICAR. The resulting ammonia molecule is channeled to the active site of HisF.</text>
</comment>
<dbReference type="EC" id="3.5.1.2" evidence="10"/>
<sequence>MITIVDYQMGNLRSVQKAIEHVGGEAKISSDPHEIATASQLVLPGVGAFGDAMAEINRRDLAQPIRDFVDTGRPFLGICLGLQLLFEQGFEHGTHRGLGILPGEVVRFDLPESFKVPHMGWNTVHKTAPSAILDQIADDTHFYFVHSYYVRPADPSLTSLTCNYGHDFCAMVTRDQLFATQFHPEKSQANGLNLLRAFNNLASATESQSHSS</sequence>
<evidence type="ECO:0000259" key="12">
    <source>
        <dbReference type="Pfam" id="PF00117"/>
    </source>
</evidence>
<keyword evidence="6 10" id="KW-0368">Histidine biosynthesis</keyword>
<dbReference type="AlphaFoldDB" id="A0A5M6DG88"/>
<evidence type="ECO:0000256" key="2">
    <source>
        <dbReference type="ARBA" id="ARBA00011152"/>
    </source>
</evidence>
<dbReference type="InterPro" id="IPR010139">
    <property type="entry name" value="Imidazole-glycPsynth_HisH"/>
</dbReference>
<dbReference type="Gene3D" id="3.40.50.880">
    <property type="match status" value="1"/>
</dbReference>
<dbReference type="HAMAP" id="MF_00278">
    <property type="entry name" value="HisH"/>
    <property type="match status" value="1"/>
</dbReference>
<dbReference type="Proteomes" id="UP000324479">
    <property type="component" value="Unassembled WGS sequence"/>
</dbReference>
<evidence type="ECO:0000256" key="4">
    <source>
        <dbReference type="ARBA" id="ARBA00022801"/>
    </source>
</evidence>
<dbReference type="GO" id="GO:0004359">
    <property type="term" value="F:glutaminase activity"/>
    <property type="evidence" value="ECO:0007669"/>
    <property type="project" value="UniProtKB-EC"/>
</dbReference>
<dbReference type="GO" id="GO:0000105">
    <property type="term" value="P:L-histidine biosynthetic process"/>
    <property type="evidence" value="ECO:0007669"/>
    <property type="project" value="UniProtKB-UniRule"/>
</dbReference>
<keyword evidence="7 10" id="KW-0456">Lyase</keyword>
<dbReference type="SUPFAM" id="SSF52317">
    <property type="entry name" value="Class I glutamine amidotransferase-like"/>
    <property type="match status" value="1"/>
</dbReference>
<evidence type="ECO:0000256" key="3">
    <source>
        <dbReference type="ARBA" id="ARBA00022605"/>
    </source>
</evidence>
<dbReference type="GO" id="GO:0005737">
    <property type="term" value="C:cytoplasm"/>
    <property type="evidence" value="ECO:0007669"/>
    <property type="project" value="UniProtKB-SubCell"/>
</dbReference>
<dbReference type="EC" id="4.3.2.10" evidence="10"/>
<evidence type="ECO:0000256" key="9">
    <source>
        <dbReference type="ARBA" id="ARBA00049534"/>
    </source>
</evidence>
<feature type="active site" evidence="10 11">
    <location>
        <position position="183"/>
    </location>
</feature>
<dbReference type="EMBL" id="VWOX01000003">
    <property type="protein sequence ID" value="KAA5545219.1"/>
    <property type="molecule type" value="Genomic_DNA"/>
</dbReference>
<proteinExistence type="inferred from homology"/>
<feature type="domain" description="Glutamine amidotransferase" evidence="12">
    <location>
        <begin position="4"/>
        <end position="189"/>
    </location>
</feature>
<comment type="catalytic activity">
    <reaction evidence="9 10">
        <text>L-glutamine + H2O = L-glutamate + NH4(+)</text>
        <dbReference type="Rhea" id="RHEA:15889"/>
        <dbReference type="ChEBI" id="CHEBI:15377"/>
        <dbReference type="ChEBI" id="CHEBI:28938"/>
        <dbReference type="ChEBI" id="CHEBI:29985"/>
        <dbReference type="ChEBI" id="CHEBI:58359"/>
        <dbReference type="EC" id="3.5.1.2"/>
    </reaction>
</comment>
<reference evidence="13 14" key="1">
    <citation type="submission" date="2019-08" db="EMBL/GenBank/DDBJ databases">
        <authorList>
            <person name="Dhanesh K."/>
            <person name="Kumar G."/>
            <person name="Sasikala C."/>
            <person name="Venkata Ramana C."/>
        </authorList>
    </citation>
    <scope>NUCLEOTIDE SEQUENCE [LARGE SCALE GENOMIC DNA]</scope>
    <source>
        <strain evidence="13 14">JC645</strain>
    </source>
</reference>
<feature type="active site" description="Nucleophile" evidence="10 11">
    <location>
        <position position="79"/>
    </location>
</feature>
<evidence type="ECO:0000256" key="5">
    <source>
        <dbReference type="ARBA" id="ARBA00022962"/>
    </source>
</evidence>
<keyword evidence="14" id="KW-1185">Reference proteome</keyword>
<keyword evidence="10" id="KW-0963">Cytoplasm</keyword>
<evidence type="ECO:0000256" key="6">
    <source>
        <dbReference type="ARBA" id="ARBA00023102"/>
    </source>
</evidence>
<dbReference type="UniPathway" id="UPA00031">
    <property type="reaction ID" value="UER00010"/>
</dbReference>
<feature type="active site" evidence="10 11">
    <location>
        <position position="185"/>
    </location>
</feature>
<comment type="catalytic activity">
    <reaction evidence="8 10">
        <text>5-[(5-phospho-1-deoxy-D-ribulos-1-ylimino)methylamino]-1-(5-phospho-beta-D-ribosyl)imidazole-4-carboxamide + L-glutamine = D-erythro-1-(imidazol-4-yl)glycerol 3-phosphate + 5-amino-1-(5-phospho-beta-D-ribosyl)imidazole-4-carboxamide + L-glutamate + H(+)</text>
        <dbReference type="Rhea" id="RHEA:24793"/>
        <dbReference type="ChEBI" id="CHEBI:15378"/>
        <dbReference type="ChEBI" id="CHEBI:29985"/>
        <dbReference type="ChEBI" id="CHEBI:58278"/>
        <dbReference type="ChEBI" id="CHEBI:58359"/>
        <dbReference type="ChEBI" id="CHEBI:58475"/>
        <dbReference type="ChEBI" id="CHEBI:58525"/>
        <dbReference type="EC" id="4.3.2.10"/>
    </reaction>
</comment>
<comment type="pathway">
    <text evidence="1 10">Amino-acid biosynthesis; L-histidine biosynthesis; L-histidine from 5-phospho-alpha-D-ribose 1-diphosphate: step 5/9.</text>
</comment>
<evidence type="ECO:0000313" key="13">
    <source>
        <dbReference type="EMBL" id="KAA5545219.1"/>
    </source>
</evidence>
<comment type="subunit">
    <text evidence="2 10">Heterodimer of HisH and HisF.</text>
</comment>
<comment type="subcellular location">
    <subcellularLocation>
        <location evidence="10">Cytoplasm</location>
    </subcellularLocation>
</comment>
<organism evidence="13 14">
    <name type="scientific">Roseiconus nitratireducens</name>
    <dbReference type="NCBI Taxonomy" id="2605748"/>
    <lineage>
        <taxon>Bacteria</taxon>
        <taxon>Pseudomonadati</taxon>
        <taxon>Planctomycetota</taxon>
        <taxon>Planctomycetia</taxon>
        <taxon>Pirellulales</taxon>
        <taxon>Pirellulaceae</taxon>
        <taxon>Roseiconus</taxon>
    </lineage>
</organism>
<dbReference type="PANTHER" id="PTHR42701">
    <property type="entry name" value="IMIDAZOLE GLYCEROL PHOSPHATE SYNTHASE SUBUNIT HISH"/>
    <property type="match status" value="1"/>
</dbReference>
<keyword evidence="3 10" id="KW-0028">Amino-acid biosynthesis</keyword>
<dbReference type="RefSeq" id="WP_150075488.1">
    <property type="nucleotide sequence ID" value="NZ_VWOX01000003.1"/>
</dbReference>
<dbReference type="CDD" id="cd01748">
    <property type="entry name" value="GATase1_IGP_Synthase"/>
    <property type="match status" value="1"/>
</dbReference>
<dbReference type="GO" id="GO:0016829">
    <property type="term" value="F:lyase activity"/>
    <property type="evidence" value="ECO:0007669"/>
    <property type="project" value="UniProtKB-KW"/>
</dbReference>
<dbReference type="GO" id="GO:0000107">
    <property type="term" value="F:imidazoleglycerol-phosphate synthase activity"/>
    <property type="evidence" value="ECO:0007669"/>
    <property type="project" value="UniProtKB-UniRule"/>
</dbReference>
<gene>
    <name evidence="10 13" type="primary">hisH</name>
    <name evidence="13" type="ORF">FYK55_06015</name>
</gene>
<accession>A0A5M6DG88</accession>
<dbReference type="PIRSF" id="PIRSF000495">
    <property type="entry name" value="Amidotransf_hisH"/>
    <property type="match status" value="1"/>
</dbReference>
<evidence type="ECO:0000313" key="14">
    <source>
        <dbReference type="Proteomes" id="UP000324479"/>
    </source>
</evidence>
<name>A0A5M6DG88_9BACT</name>
<dbReference type="InterPro" id="IPR029062">
    <property type="entry name" value="Class_I_gatase-like"/>
</dbReference>
<evidence type="ECO:0000256" key="1">
    <source>
        <dbReference type="ARBA" id="ARBA00005091"/>
    </source>
</evidence>
<evidence type="ECO:0000256" key="8">
    <source>
        <dbReference type="ARBA" id="ARBA00047838"/>
    </source>
</evidence>
<protein>
    <recommendedName>
        <fullName evidence="10">Imidazole glycerol phosphate synthase subunit HisH</fullName>
        <ecNumber evidence="10">4.3.2.10</ecNumber>
    </recommendedName>
    <alternativeName>
        <fullName evidence="10">IGP synthase glutaminase subunit</fullName>
        <ecNumber evidence="10">3.5.1.2</ecNumber>
    </alternativeName>
    <alternativeName>
        <fullName evidence="10">IGP synthase subunit HisH</fullName>
    </alternativeName>
    <alternativeName>
        <fullName evidence="10">ImGP synthase subunit HisH</fullName>
        <shortName evidence="10">IGPS subunit HisH</shortName>
    </alternativeName>
</protein>
<evidence type="ECO:0000256" key="10">
    <source>
        <dbReference type="HAMAP-Rule" id="MF_00278"/>
    </source>
</evidence>